<organism evidence="1 2">
    <name type="scientific">Spirosoma profusum</name>
    <dbReference type="NCBI Taxonomy" id="2771354"/>
    <lineage>
        <taxon>Bacteria</taxon>
        <taxon>Pseudomonadati</taxon>
        <taxon>Bacteroidota</taxon>
        <taxon>Cytophagia</taxon>
        <taxon>Cytophagales</taxon>
        <taxon>Cytophagaceae</taxon>
        <taxon>Spirosoma</taxon>
    </lineage>
</organism>
<evidence type="ECO:0000313" key="2">
    <source>
        <dbReference type="Proteomes" id="UP000598820"/>
    </source>
</evidence>
<protein>
    <recommendedName>
        <fullName evidence="3">Phage tail protein</fullName>
    </recommendedName>
</protein>
<dbReference type="AlphaFoldDB" id="A0A926XVG8"/>
<name>A0A926XVG8_9BACT</name>
<evidence type="ECO:0008006" key="3">
    <source>
        <dbReference type="Google" id="ProtNLM"/>
    </source>
</evidence>
<dbReference type="RefSeq" id="WP_190886921.1">
    <property type="nucleotide sequence ID" value="NZ_JACWZY010000007.1"/>
</dbReference>
<dbReference type="InterPro" id="IPR041408">
    <property type="entry name" value="Hcp_Tssd"/>
</dbReference>
<gene>
    <name evidence="1" type="ORF">IC229_10495</name>
</gene>
<keyword evidence="2" id="KW-1185">Reference proteome</keyword>
<proteinExistence type="predicted"/>
<dbReference type="Proteomes" id="UP000598820">
    <property type="component" value="Unassembled WGS sequence"/>
</dbReference>
<sequence length="128" mass="14626">MASYRAELEIDGGDPLPIKRLFFTATRKRDANGRPASSTSWRVLVALDTAEDNTFTQWMIDPKSQKDVTVKYRNIEDDSVLKQWELKKAYCYGMKESFVGDAMFMVTDLLVAGQEVTNGNATLKYEWK</sequence>
<dbReference type="GO" id="GO:0033104">
    <property type="term" value="C:type VI protein secretion system complex"/>
    <property type="evidence" value="ECO:0007669"/>
    <property type="project" value="InterPro"/>
</dbReference>
<dbReference type="Pfam" id="PF17642">
    <property type="entry name" value="TssD"/>
    <property type="match status" value="1"/>
</dbReference>
<accession>A0A926XVG8</accession>
<reference evidence="1" key="1">
    <citation type="submission" date="2020-09" db="EMBL/GenBank/DDBJ databases">
        <authorList>
            <person name="Kim M.K."/>
        </authorList>
    </citation>
    <scope>NUCLEOTIDE SEQUENCE</scope>
    <source>
        <strain evidence="1">BT702</strain>
    </source>
</reference>
<comment type="caution">
    <text evidence="1">The sequence shown here is derived from an EMBL/GenBank/DDBJ whole genome shotgun (WGS) entry which is preliminary data.</text>
</comment>
<evidence type="ECO:0000313" key="1">
    <source>
        <dbReference type="EMBL" id="MBD2701064.1"/>
    </source>
</evidence>
<dbReference type="EMBL" id="JACWZY010000007">
    <property type="protein sequence ID" value="MBD2701064.1"/>
    <property type="molecule type" value="Genomic_DNA"/>
</dbReference>